<evidence type="ECO:0000256" key="12">
    <source>
        <dbReference type="PROSITE-ProRule" id="PRU00124"/>
    </source>
</evidence>
<keyword evidence="7 15" id="KW-1133">Transmembrane helix</keyword>
<dbReference type="Pfam" id="PF00058">
    <property type="entry name" value="Ldl_recept_b"/>
    <property type="match status" value="2"/>
</dbReference>
<feature type="repeat" description="LDL-receptor class B" evidence="13">
    <location>
        <begin position="315"/>
        <end position="359"/>
    </location>
</feature>
<keyword evidence="3" id="KW-0254">Endocytosis</keyword>
<evidence type="ECO:0000256" key="8">
    <source>
        <dbReference type="ARBA" id="ARBA00023136"/>
    </source>
</evidence>
<evidence type="ECO:0000256" key="7">
    <source>
        <dbReference type="ARBA" id="ARBA00022989"/>
    </source>
</evidence>
<dbReference type="SMART" id="SM00181">
    <property type="entry name" value="EGF"/>
    <property type="match status" value="2"/>
</dbReference>
<evidence type="ECO:0000256" key="14">
    <source>
        <dbReference type="SAM" id="MobiDB-lite"/>
    </source>
</evidence>
<feature type="chain" id="PRO_5041701259" description="EGF-like domain-containing protein" evidence="16">
    <location>
        <begin position="20"/>
        <end position="513"/>
    </location>
</feature>
<feature type="region of interest" description="Disordered" evidence="14">
    <location>
        <begin position="476"/>
        <end position="513"/>
    </location>
</feature>
<evidence type="ECO:0000313" key="18">
    <source>
        <dbReference type="EMBL" id="KAK2841498.1"/>
    </source>
</evidence>
<dbReference type="InterPro" id="IPR000033">
    <property type="entry name" value="LDLR_classB_rpt"/>
</dbReference>
<evidence type="ECO:0000256" key="6">
    <source>
        <dbReference type="ARBA" id="ARBA00022737"/>
    </source>
</evidence>
<keyword evidence="2" id="KW-0245">EGF-like domain</keyword>
<dbReference type="FunFam" id="2.120.10.30:FF:000241">
    <property type="entry name" value="Low-density lipoprotein receptor-related protein 6"/>
    <property type="match status" value="1"/>
</dbReference>
<keyword evidence="5 16" id="KW-0732">Signal</keyword>
<dbReference type="GO" id="GO:0005509">
    <property type="term" value="F:calcium ion binding"/>
    <property type="evidence" value="ECO:0007669"/>
    <property type="project" value="InterPro"/>
</dbReference>
<dbReference type="Proteomes" id="UP001187315">
    <property type="component" value="Unassembled WGS sequence"/>
</dbReference>
<evidence type="ECO:0000259" key="17">
    <source>
        <dbReference type="PROSITE" id="PS01186"/>
    </source>
</evidence>
<evidence type="ECO:0000256" key="3">
    <source>
        <dbReference type="ARBA" id="ARBA00022583"/>
    </source>
</evidence>
<evidence type="ECO:0000256" key="2">
    <source>
        <dbReference type="ARBA" id="ARBA00022536"/>
    </source>
</evidence>
<dbReference type="SMART" id="SM00192">
    <property type="entry name" value="LDLa"/>
    <property type="match status" value="1"/>
</dbReference>
<sequence>MVLISAGLLYAILLSGVESVQKPEQVCVSSQFSCSDGQCVHHSGRCDHHEDCNDGSDEKNCEENECEVNNGGCSHHCVDEPLGFRCDCPPDMRLVQDTRCEDMDPCLDADVCDQVCVHSNISYTCECRHGYMKSSGTGRCLATGDTAAVVFSSSEGIVWMNPDGSENKKITNTTGTSGALTSHTADNTLYWTNTEHIYRLVLDALDHEPTVMFSGVSGIVGLAVDWINEVLYWTSNSTGAVHAAELNGCEHTPLISGLSSPTAVAVQPVVGFLFWADAGVSPRIERSGLNGQNRKILVSAIIQNPVSIALDVPRGLLYWADSGLNTVSRVAYDGLHRKTVVESNGYLNQPFGLAVFESSLYWTDRLKAAICRADKHNGALLKVTLISGVSSPAGLLIYHRLLQPPGLKKLLLLCVWGVEGLNHTKPLLSDTATSPAKSSMLGSDSAYIWILSLIVFSCVLFAALFHYRRSGTFSSSLSQFPGESTMKESQDPLVAAGDPETHADKEIMAPVPV</sequence>
<dbReference type="InterPro" id="IPR011042">
    <property type="entry name" value="6-blade_b-propeller_TolB-like"/>
</dbReference>
<feature type="domain" description="EGF-like" evidence="17">
    <location>
        <begin position="125"/>
        <end position="140"/>
    </location>
</feature>
<dbReference type="PROSITE" id="PS00010">
    <property type="entry name" value="ASX_HYDROXYL"/>
    <property type="match status" value="1"/>
</dbReference>
<dbReference type="SUPFAM" id="SSF63825">
    <property type="entry name" value="YWTD domain"/>
    <property type="match status" value="1"/>
</dbReference>
<keyword evidence="8 15" id="KW-0472">Membrane</keyword>
<evidence type="ECO:0000313" key="19">
    <source>
        <dbReference type="Proteomes" id="UP001187315"/>
    </source>
</evidence>
<dbReference type="AlphaFoldDB" id="A0AA88MNM5"/>
<dbReference type="InterPro" id="IPR036055">
    <property type="entry name" value="LDL_receptor-like_sf"/>
</dbReference>
<evidence type="ECO:0000256" key="11">
    <source>
        <dbReference type="ARBA" id="ARBA00023180"/>
    </source>
</evidence>
<dbReference type="SUPFAM" id="SSF57196">
    <property type="entry name" value="EGF/Laminin"/>
    <property type="match status" value="2"/>
</dbReference>
<reference evidence="18" key="1">
    <citation type="submission" date="2023-08" db="EMBL/GenBank/DDBJ databases">
        <title>Pelteobagrus vachellii genome.</title>
        <authorList>
            <person name="Liu H."/>
        </authorList>
    </citation>
    <scope>NUCLEOTIDE SEQUENCE</scope>
    <source>
        <strain evidence="18">PRFRI_2022a</strain>
        <tissue evidence="18">Muscle</tissue>
    </source>
</reference>
<proteinExistence type="predicted"/>
<evidence type="ECO:0000256" key="9">
    <source>
        <dbReference type="ARBA" id="ARBA00023157"/>
    </source>
</evidence>
<keyword evidence="19" id="KW-1185">Reference proteome</keyword>
<dbReference type="SMART" id="SM00135">
    <property type="entry name" value="LY"/>
    <property type="match status" value="4"/>
</dbReference>
<protein>
    <recommendedName>
        <fullName evidence="17">EGF-like domain-containing protein</fullName>
    </recommendedName>
</protein>
<dbReference type="PROSITE" id="PS01209">
    <property type="entry name" value="LDLRA_1"/>
    <property type="match status" value="1"/>
</dbReference>
<dbReference type="Pfam" id="PF14670">
    <property type="entry name" value="FXa_inhibition"/>
    <property type="match status" value="1"/>
</dbReference>
<comment type="subcellular location">
    <subcellularLocation>
        <location evidence="1">Membrane</location>
        <topology evidence="1">Single-pass type I membrane protein</topology>
    </subcellularLocation>
</comment>
<evidence type="ECO:0000256" key="16">
    <source>
        <dbReference type="SAM" id="SignalP"/>
    </source>
</evidence>
<dbReference type="InterPro" id="IPR002172">
    <property type="entry name" value="LDrepeatLR_classA_rpt"/>
</dbReference>
<dbReference type="InterPro" id="IPR000742">
    <property type="entry name" value="EGF"/>
</dbReference>
<dbReference type="InterPro" id="IPR001881">
    <property type="entry name" value="EGF-like_Ca-bd_dom"/>
</dbReference>
<dbReference type="SUPFAM" id="SSF57424">
    <property type="entry name" value="LDL receptor-like module"/>
    <property type="match status" value="1"/>
</dbReference>
<keyword evidence="6" id="KW-0677">Repeat</keyword>
<dbReference type="Gene3D" id="2.120.10.30">
    <property type="entry name" value="TolB, C-terminal domain"/>
    <property type="match status" value="1"/>
</dbReference>
<dbReference type="SMART" id="SM00179">
    <property type="entry name" value="EGF_CA"/>
    <property type="match status" value="2"/>
</dbReference>
<dbReference type="EMBL" id="JAVHJS010000012">
    <property type="protein sequence ID" value="KAK2841498.1"/>
    <property type="molecule type" value="Genomic_DNA"/>
</dbReference>
<dbReference type="InterPro" id="IPR000152">
    <property type="entry name" value="EGF-type_Asp/Asn_hydroxyl_site"/>
</dbReference>
<name>A0AA88MNM5_TACVA</name>
<dbReference type="GO" id="GO:0042562">
    <property type="term" value="F:hormone binding"/>
    <property type="evidence" value="ECO:0007669"/>
    <property type="project" value="TreeGrafter"/>
</dbReference>
<dbReference type="PROSITE" id="PS50068">
    <property type="entry name" value="LDLRA_2"/>
    <property type="match status" value="1"/>
</dbReference>
<keyword evidence="10" id="KW-0675">Receptor</keyword>
<keyword evidence="4 15" id="KW-0812">Transmembrane</keyword>
<feature type="disulfide bond" evidence="12">
    <location>
        <begin position="46"/>
        <end position="61"/>
    </location>
</feature>
<dbReference type="GO" id="GO:0006898">
    <property type="term" value="P:receptor-mediated endocytosis"/>
    <property type="evidence" value="ECO:0007669"/>
    <property type="project" value="TreeGrafter"/>
</dbReference>
<dbReference type="PROSITE" id="PS51120">
    <property type="entry name" value="LDLRB"/>
    <property type="match status" value="2"/>
</dbReference>
<feature type="signal peptide" evidence="16">
    <location>
        <begin position="1"/>
        <end position="19"/>
    </location>
</feature>
<feature type="transmembrane region" description="Helical" evidence="15">
    <location>
        <begin position="446"/>
        <end position="467"/>
    </location>
</feature>
<evidence type="ECO:0000256" key="5">
    <source>
        <dbReference type="ARBA" id="ARBA00022729"/>
    </source>
</evidence>
<dbReference type="InterPro" id="IPR023415">
    <property type="entry name" value="LDLR_class-A_CS"/>
</dbReference>
<dbReference type="CDD" id="cd00053">
    <property type="entry name" value="EGF"/>
    <property type="match status" value="1"/>
</dbReference>
<evidence type="ECO:0000256" key="15">
    <source>
        <dbReference type="SAM" id="Phobius"/>
    </source>
</evidence>
<comment type="caution">
    <text evidence="18">The sequence shown here is derived from an EMBL/GenBank/DDBJ whole genome shotgun (WGS) entry which is preliminary data.</text>
</comment>
<evidence type="ECO:0000256" key="10">
    <source>
        <dbReference type="ARBA" id="ARBA00023170"/>
    </source>
</evidence>
<dbReference type="FunFam" id="2.10.25.10:FF:000009">
    <property type="entry name" value="Low-density lipoprotein receptor isoform 1"/>
    <property type="match status" value="1"/>
</dbReference>
<evidence type="ECO:0000256" key="4">
    <source>
        <dbReference type="ARBA" id="ARBA00022692"/>
    </source>
</evidence>
<dbReference type="Pfam" id="PF00057">
    <property type="entry name" value="Ldl_recept_a"/>
    <property type="match status" value="1"/>
</dbReference>
<dbReference type="PROSITE" id="PS01186">
    <property type="entry name" value="EGF_2"/>
    <property type="match status" value="1"/>
</dbReference>
<keyword evidence="9 12" id="KW-1015">Disulfide bond</keyword>
<dbReference type="PANTHER" id="PTHR22722:SF14">
    <property type="entry name" value="MEGALIN, ISOFORM A"/>
    <property type="match status" value="1"/>
</dbReference>
<evidence type="ECO:0000256" key="1">
    <source>
        <dbReference type="ARBA" id="ARBA00004479"/>
    </source>
</evidence>
<keyword evidence="11" id="KW-0325">Glycoprotein</keyword>
<feature type="repeat" description="LDL-receptor class B" evidence="13">
    <location>
        <begin position="271"/>
        <end position="314"/>
    </location>
</feature>
<organism evidence="18 19">
    <name type="scientific">Tachysurus vachellii</name>
    <name type="common">Darkbarbel catfish</name>
    <name type="synonym">Pelteobagrus vachellii</name>
    <dbReference type="NCBI Taxonomy" id="175792"/>
    <lineage>
        <taxon>Eukaryota</taxon>
        <taxon>Metazoa</taxon>
        <taxon>Chordata</taxon>
        <taxon>Craniata</taxon>
        <taxon>Vertebrata</taxon>
        <taxon>Euteleostomi</taxon>
        <taxon>Actinopterygii</taxon>
        <taxon>Neopterygii</taxon>
        <taxon>Teleostei</taxon>
        <taxon>Ostariophysi</taxon>
        <taxon>Siluriformes</taxon>
        <taxon>Bagridae</taxon>
        <taxon>Tachysurus</taxon>
    </lineage>
</organism>
<evidence type="ECO:0000256" key="13">
    <source>
        <dbReference type="PROSITE-ProRule" id="PRU00461"/>
    </source>
</evidence>
<dbReference type="Gene3D" id="2.10.25.10">
    <property type="entry name" value="Laminin"/>
    <property type="match status" value="2"/>
</dbReference>
<dbReference type="GO" id="GO:0043235">
    <property type="term" value="C:receptor complex"/>
    <property type="evidence" value="ECO:0007669"/>
    <property type="project" value="TreeGrafter"/>
</dbReference>
<dbReference type="PANTHER" id="PTHR22722">
    <property type="entry name" value="LOW-DENSITY LIPOPROTEIN RECEPTOR-RELATED PROTEIN 2-RELATED"/>
    <property type="match status" value="1"/>
</dbReference>
<gene>
    <name evidence="18" type="ORF">Q7C36_013077</name>
</gene>
<dbReference type="Gene3D" id="4.10.400.10">
    <property type="entry name" value="Low-density Lipoprotein Receptor"/>
    <property type="match status" value="1"/>
</dbReference>
<dbReference type="GO" id="GO:0016324">
    <property type="term" value="C:apical plasma membrane"/>
    <property type="evidence" value="ECO:0007669"/>
    <property type="project" value="TreeGrafter"/>
</dbReference>
<accession>A0AA88MNM5</accession>
<feature type="disulfide bond" evidence="12">
    <location>
        <begin position="34"/>
        <end position="52"/>
    </location>
</feature>
<dbReference type="CDD" id="cd00112">
    <property type="entry name" value="LDLa"/>
    <property type="match status" value="1"/>
</dbReference>
<feature type="disulfide bond" evidence="12">
    <location>
        <begin position="27"/>
        <end position="39"/>
    </location>
</feature>
<dbReference type="InterPro" id="IPR051221">
    <property type="entry name" value="LDLR-related"/>
</dbReference>